<dbReference type="InterPro" id="IPR012001">
    <property type="entry name" value="Thiamin_PyroP_enz_TPP-bd_dom"/>
</dbReference>
<dbReference type="Proteomes" id="UP001501697">
    <property type="component" value="Unassembled WGS sequence"/>
</dbReference>
<accession>A0ABP7AKN3</accession>
<dbReference type="CDD" id="cd07035">
    <property type="entry name" value="TPP_PYR_POX_like"/>
    <property type="match status" value="1"/>
</dbReference>
<keyword evidence="6" id="KW-1185">Reference proteome</keyword>
<evidence type="ECO:0000256" key="2">
    <source>
        <dbReference type="ARBA" id="ARBA00023052"/>
    </source>
</evidence>
<organism evidence="5 6">
    <name type="scientific">Microbacterium awajiense</name>
    <dbReference type="NCBI Taxonomy" id="415214"/>
    <lineage>
        <taxon>Bacteria</taxon>
        <taxon>Bacillati</taxon>
        <taxon>Actinomycetota</taxon>
        <taxon>Actinomycetes</taxon>
        <taxon>Micrococcales</taxon>
        <taxon>Microbacteriaceae</taxon>
        <taxon>Microbacterium</taxon>
    </lineage>
</organism>
<keyword evidence="2" id="KW-0786">Thiamine pyrophosphate</keyword>
<comment type="similarity">
    <text evidence="1">Belongs to the TPP enzyme family.</text>
</comment>
<evidence type="ECO:0008006" key="7">
    <source>
        <dbReference type="Google" id="ProtNLM"/>
    </source>
</evidence>
<dbReference type="Pfam" id="PF02775">
    <property type="entry name" value="TPP_enzyme_C"/>
    <property type="match status" value="1"/>
</dbReference>
<feature type="domain" description="Thiamine pyrophosphate enzyme TPP-binding" evidence="3">
    <location>
        <begin position="235"/>
        <end position="305"/>
    </location>
</feature>
<comment type="caution">
    <text evidence="5">The sequence shown here is derived from an EMBL/GenBank/DDBJ whole genome shotgun (WGS) entry which is preliminary data.</text>
</comment>
<dbReference type="SUPFAM" id="SSF52518">
    <property type="entry name" value="Thiamin diphosphate-binding fold (THDP-binding)"/>
    <property type="match status" value="2"/>
</dbReference>
<evidence type="ECO:0000259" key="3">
    <source>
        <dbReference type="Pfam" id="PF02775"/>
    </source>
</evidence>
<sequence>MTVTVRDSAFRLLRDLGLRTVFAGPAPTASMFHDVPDDFRRVDHAHDWMAVVVAAGYAQTSHRPALVHASGEFGVVSAVGHLLAARADRTPLIVLAAATDDDPTRGGPWSQIPSAPVTTLVAETRRRIPRRLVEAHATVVERSDGPVVVLTPHGSGHQSVGRHQSHTLSVPARPVVDRATGPAVDLPRVVRGDPGDRLRNVADIIRVLRGAAPADTVLVDDGRSVGTRAASGWASTPRALRYSSAQRLAGWEIPFALGVALAQRDLGRNRSVLVVTTAMSLQASVQALATALVLALPLVVVVLDGAGCGPLARAFGAAVETASTRAALGEAVASAWWRERPTIIGITPAGAVDASSG</sequence>
<evidence type="ECO:0000313" key="6">
    <source>
        <dbReference type="Proteomes" id="UP001501697"/>
    </source>
</evidence>
<dbReference type="InterPro" id="IPR045229">
    <property type="entry name" value="TPP_enz"/>
</dbReference>
<gene>
    <name evidence="5" type="ORF">GCM10022200_17180</name>
</gene>
<dbReference type="EMBL" id="BAAAYU010000005">
    <property type="protein sequence ID" value="GAA3634503.1"/>
    <property type="molecule type" value="Genomic_DNA"/>
</dbReference>
<dbReference type="RefSeq" id="WP_344737586.1">
    <property type="nucleotide sequence ID" value="NZ_BAAAYU010000005.1"/>
</dbReference>
<reference evidence="6" key="1">
    <citation type="journal article" date="2019" name="Int. J. Syst. Evol. Microbiol.">
        <title>The Global Catalogue of Microorganisms (GCM) 10K type strain sequencing project: providing services to taxonomists for standard genome sequencing and annotation.</title>
        <authorList>
            <consortium name="The Broad Institute Genomics Platform"/>
            <consortium name="The Broad Institute Genome Sequencing Center for Infectious Disease"/>
            <person name="Wu L."/>
            <person name="Ma J."/>
        </authorList>
    </citation>
    <scope>NUCLEOTIDE SEQUENCE [LARGE SCALE GENOMIC DNA]</scope>
    <source>
        <strain evidence="6">JCM 16544</strain>
    </source>
</reference>
<evidence type="ECO:0000256" key="1">
    <source>
        <dbReference type="ARBA" id="ARBA00007812"/>
    </source>
</evidence>
<proteinExistence type="inferred from homology"/>
<feature type="domain" description="Thiamine pyrophosphate enzyme N-terminal TPP-binding" evidence="4">
    <location>
        <begin position="4"/>
        <end position="99"/>
    </location>
</feature>
<dbReference type="Pfam" id="PF02776">
    <property type="entry name" value="TPP_enzyme_N"/>
    <property type="match status" value="1"/>
</dbReference>
<dbReference type="InterPro" id="IPR011766">
    <property type="entry name" value="TPP_enzyme_TPP-bd"/>
</dbReference>
<evidence type="ECO:0000313" key="5">
    <source>
        <dbReference type="EMBL" id="GAA3634503.1"/>
    </source>
</evidence>
<dbReference type="Gene3D" id="3.40.50.970">
    <property type="match status" value="2"/>
</dbReference>
<dbReference type="PANTHER" id="PTHR18968">
    <property type="entry name" value="THIAMINE PYROPHOSPHATE ENZYMES"/>
    <property type="match status" value="1"/>
</dbReference>
<evidence type="ECO:0000259" key="4">
    <source>
        <dbReference type="Pfam" id="PF02776"/>
    </source>
</evidence>
<dbReference type="PANTHER" id="PTHR18968:SF13">
    <property type="entry name" value="ACETOLACTATE SYNTHASE CATALYTIC SUBUNIT, MITOCHONDRIAL"/>
    <property type="match status" value="1"/>
</dbReference>
<dbReference type="InterPro" id="IPR029061">
    <property type="entry name" value="THDP-binding"/>
</dbReference>
<protein>
    <recommendedName>
        <fullName evidence="7">Thiamine pyrophosphate enzyme N-terminal TPP-binding domain-containing protein</fullName>
    </recommendedName>
</protein>
<name>A0ABP7AKN3_9MICO</name>